<evidence type="ECO:0000313" key="7">
    <source>
        <dbReference type="Proteomes" id="UP001501459"/>
    </source>
</evidence>
<reference evidence="6 7" key="1">
    <citation type="journal article" date="2019" name="Int. J. Syst. Evol. Microbiol.">
        <title>The Global Catalogue of Microorganisms (GCM) 10K type strain sequencing project: providing services to taxonomists for standard genome sequencing and annotation.</title>
        <authorList>
            <consortium name="The Broad Institute Genomics Platform"/>
            <consortium name="The Broad Institute Genome Sequencing Center for Infectious Disease"/>
            <person name="Wu L."/>
            <person name="Ma J."/>
        </authorList>
    </citation>
    <scope>NUCLEOTIDE SEQUENCE [LARGE SCALE GENOMIC DNA]</scope>
    <source>
        <strain evidence="6 7">JCM 12149</strain>
    </source>
</reference>
<keyword evidence="4 5" id="KW-0808">Transferase</keyword>
<keyword evidence="3 5" id="KW-0566">Pantothenate biosynthesis</keyword>
<evidence type="ECO:0000313" key="6">
    <source>
        <dbReference type="EMBL" id="GAA0428451.1"/>
    </source>
</evidence>
<feature type="binding site" evidence="5">
    <location>
        <position position="82"/>
    </location>
    <ligand>
        <name>3-methyl-2-oxobutanoate</name>
        <dbReference type="ChEBI" id="CHEBI:11851"/>
    </ligand>
</feature>
<dbReference type="InterPro" id="IPR003700">
    <property type="entry name" value="Pantoate_hydroxy_MeTrfase"/>
</dbReference>
<name>A0ABN0Z2C2_9BACI</name>
<dbReference type="NCBIfam" id="NF001452">
    <property type="entry name" value="PRK00311.1"/>
    <property type="match status" value="1"/>
</dbReference>
<dbReference type="InterPro" id="IPR040442">
    <property type="entry name" value="Pyrv_kinase-like_dom_sf"/>
</dbReference>
<dbReference type="NCBIfam" id="TIGR00222">
    <property type="entry name" value="panB"/>
    <property type="match status" value="1"/>
</dbReference>
<comment type="similarity">
    <text evidence="1 5">Belongs to the PanB family.</text>
</comment>
<feature type="binding site" evidence="5">
    <location>
        <position position="82"/>
    </location>
    <ligand>
        <name>Mg(2+)</name>
        <dbReference type="ChEBI" id="CHEBI:18420"/>
    </ligand>
</feature>
<dbReference type="EC" id="2.1.2.11" evidence="5"/>
<dbReference type="CDD" id="cd06557">
    <property type="entry name" value="KPHMT-like"/>
    <property type="match status" value="1"/>
</dbReference>
<dbReference type="Gene3D" id="3.20.20.60">
    <property type="entry name" value="Phosphoenolpyruvate-binding domains"/>
    <property type="match status" value="1"/>
</dbReference>
<keyword evidence="7" id="KW-1185">Reference proteome</keyword>
<comment type="catalytic activity">
    <reaction evidence="5">
        <text>(6R)-5,10-methylene-5,6,7,8-tetrahydrofolate + 3-methyl-2-oxobutanoate + H2O = 2-dehydropantoate + (6S)-5,6,7,8-tetrahydrofolate</text>
        <dbReference type="Rhea" id="RHEA:11824"/>
        <dbReference type="ChEBI" id="CHEBI:11561"/>
        <dbReference type="ChEBI" id="CHEBI:11851"/>
        <dbReference type="ChEBI" id="CHEBI:15377"/>
        <dbReference type="ChEBI" id="CHEBI:15636"/>
        <dbReference type="ChEBI" id="CHEBI:57453"/>
        <dbReference type="EC" id="2.1.2.11"/>
    </reaction>
</comment>
<comment type="caution">
    <text evidence="6">The sequence shown here is derived from an EMBL/GenBank/DDBJ whole genome shotgun (WGS) entry which is preliminary data.</text>
</comment>
<dbReference type="EMBL" id="BAAADM010000002">
    <property type="protein sequence ID" value="GAA0428451.1"/>
    <property type="molecule type" value="Genomic_DNA"/>
</dbReference>
<comment type="cofactor">
    <cofactor evidence="5">
        <name>Mg(2+)</name>
        <dbReference type="ChEBI" id="CHEBI:18420"/>
    </cofactor>
    <text evidence="5">Binds 1 Mg(2+) ion per subunit.</text>
</comment>
<comment type="subunit">
    <text evidence="2 5">Homodecamer; pentamer of dimers.</text>
</comment>
<evidence type="ECO:0000256" key="5">
    <source>
        <dbReference type="HAMAP-Rule" id="MF_00156"/>
    </source>
</evidence>
<comment type="function">
    <text evidence="5">Catalyzes the reversible reaction in which hydroxymethyl group from 5,10-methylenetetrahydrofolate is transferred onto alpha-ketoisovalerate to form ketopantoate.</text>
</comment>
<keyword evidence="5" id="KW-0479">Metal-binding</keyword>
<feature type="binding site" evidence="5">
    <location>
        <position position="114"/>
    </location>
    <ligand>
        <name>Mg(2+)</name>
        <dbReference type="ChEBI" id="CHEBI:18420"/>
    </ligand>
</feature>
<feature type="binding site" evidence="5">
    <location>
        <begin position="43"/>
        <end position="44"/>
    </location>
    <ligand>
        <name>3-methyl-2-oxobutanoate</name>
        <dbReference type="ChEBI" id="CHEBI:11851"/>
    </ligand>
</feature>
<dbReference type="PIRSF" id="PIRSF000388">
    <property type="entry name" value="Pantoate_hydroxy_MeTrfase"/>
    <property type="match status" value="1"/>
</dbReference>
<dbReference type="PANTHER" id="PTHR20881:SF0">
    <property type="entry name" value="3-METHYL-2-OXOBUTANOATE HYDROXYMETHYLTRANSFERASE"/>
    <property type="match status" value="1"/>
</dbReference>
<feature type="binding site" evidence="5">
    <location>
        <position position="112"/>
    </location>
    <ligand>
        <name>3-methyl-2-oxobutanoate</name>
        <dbReference type="ChEBI" id="CHEBI:11851"/>
    </ligand>
</feature>
<dbReference type="HAMAP" id="MF_00156">
    <property type="entry name" value="PanB"/>
    <property type="match status" value="1"/>
</dbReference>
<protein>
    <recommendedName>
        <fullName evidence="5">3-methyl-2-oxobutanoate hydroxymethyltransferase</fullName>
        <ecNumber evidence="5">2.1.2.11</ecNumber>
    </recommendedName>
    <alternativeName>
        <fullName evidence="5">Ketopantoate hydroxymethyltransferase</fullName>
        <shortName evidence="5">KPHMT</shortName>
    </alternativeName>
</protein>
<gene>
    <name evidence="5 6" type="primary">panB</name>
    <name evidence="6" type="ORF">GCM10008983_00930</name>
</gene>
<sequence length="277" mass="30178">MLSVLDLKTMKENNEKLSMVTAYDYPSAKQAEQAEMDMILVGDSVGMVVLGYESTVEVTMDDMIHHAKAVKRGAPNTFTAVDMPFMSYHISLEDSLRNAKRLFQETNAQCLKIEGNSAETPLFIQRLAEAGIPVIAHLGLTPQTVNVLGGFKVQGKNKDAGEKLLNDAKTMADCGAAALVLECVPKELAEMVTNAISIPTIGIGAGSDCDGQVLVYHDILKYGVDRLPKFVKSFADFNDTGTEALQSYISEVKQKNFPDDAHSFLMKHNDSLPDNGK</sequence>
<keyword evidence="5" id="KW-0963">Cytoplasm</keyword>
<comment type="subcellular location">
    <subcellularLocation>
        <location evidence="5">Cytoplasm</location>
    </subcellularLocation>
</comment>
<evidence type="ECO:0000256" key="4">
    <source>
        <dbReference type="ARBA" id="ARBA00022679"/>
    </source>
</evidence>
<feature type="binding site" evidence="5">
    <location>
        <position position="43"/>
    </location>
    <ligand>
        <name>Mg(2+)</name>
        <dbReference type="ChEBI" id="CHEBI:18420"/>
    </ligand>
</feature>
<dbReference type="SUPFAM" id="SSF51621">
    <property type="entry name" value="Phosphoenolpyruvate/pyruvate domain"/>
    <property type="match status" value="1"/>
</dbReference>
<proteinExistence type="inferred from homology"/>
<dbReference type="PANTHER" id="PTHR20881">
    <property type="entry name" value="3-METHYL-2-OXOBUTANOATE HYDROXYMETHYLTRANSFERASE"/>
    <property type="match status" value="1"/>
</dbReference>
<evidence type="ECO:0000256" key="2">
    <source>
        <dbReference type="ARBA" id="ARBA00011424"/>
    </source>
</evidence>
<feature type="active site" description="Proton acceptor" evidence="5">
    <location>
        <position position="182"/>
    </location>
</feature>
<organism evidence="6 7">
    <name type="scientific">Lentibacillus halophilus</name>
    <dbReference type="NCBI Taxonomy" id="295065"/>
    <lineage>
        <taxon>Bacteria</taxon>
        <taxon>Bacillati</taxon>
        <taxon>Bacillota</taxon>
        <taxon>Bacilli</taxon>
        <taxon>Bacillales</taxon>
        <taxon>Bacillaceae</taxon>
        <taxon>Lentibacillus</taxon>
    </lineage>
</organism>
<comment type="pathway">
    <text evidence="5">Cofactor biosynthesis; (R)-pantothenate biosynthesis; (R)-pantoate from 3-methyl-2-oxobutanoate: step 1/2.</text>
</comment>
<dbReference type="Pfam" id="PF02548">
    <property type="entry name" value="Pantoate_transf"/>
    <property type="match status" value="1"/>
</dbReference>
<dbReference type="RefSeq" id="WP_343750440.1">
    <property type="nucleotide sequence ID" value="NZ_BAAADM010000002.1"/>
</dbReference>
<dbReference type="InterPro" id="IPR015813">
    <property type="entry name" value="Pyrv/PenolPyrv_kinase-like_dom"/>
</dbReference>
<keyword evidence="5" id="KW-0460">Magnesium</keyword>
<evidence type="ECO:0000256" key="3">
    <source>
        <dbReference type="ARBA" id="ARBA00022655"/>
    </source>
</evidence>
<dbReference type="Proteomes" id="UP001501459">
    <property type="component" value="Unassembled WGS sequence"/>
</dbReference>
<accession>A0ABN0Z2C2</accession>
<evidence type="ECO:0000256" key="1">
    <source>
        <dbReference type="ARBA" id="ARBA00008676"/>
    </source>
</evidence>